<protein>
    <submittedName>
        <fullName evidence="3">Cyclin-dependent kinase 2-interacting protein</fullName>
    </submittedName>
</protein>
<dbReference type="PANTHER" id="PTHR15827:SF2">
    <property type="entry name" value="CYCLIN-DEPENDENT KINASE 2-INTERACTING PROTEIN"/>
    <property type="match status" value="1"/>
</dbReference>
<keyword evidence="2" id="KW-1185">Reference proteome</keyword>
<reference evidence="3" key="1">
    <citation type="submission" date="2025-08" db="UniProtKB">
        <authorList>
            <consortium name="RefSeq"/>
        </authorList>
    </citation>
    <scope>IDENTIFICATION</scope>
</reference>
<evidence type="ECO:0000313" key="3">
    <source>
        <dbReference type="RefSeq" id="XP_018494915.1"/>
    </source>
</evidence>
<sequence>MKHKSDDQPVRRSSKMDQTAFSPIRLVDPHPPAGVNLTGVPRRVKDRCADIYNVHKKWQENKLLGAELIKRIADKRNRLSEIPDLCDSLLGVVDNLEKLVDILTNAAQNFDSLVRIDNLSSSSSALSSQTGAGDGAPSMRSDRAVFVNLSLDDFARMVRAIEEAFRKELVLKKEVARQIPHQTSKNVLMFSSLCWMFDPHVDERTRATILSLVAECGFK</sequence>
<dbReference type="PANTHER" id="PTHR15827">
    <property type="entry name" value="CYCLIN-DEPENDENT KINASE 2-INTERACTING PROTEIN"/>
    <property type="match status" value="1"/>
</dbReference>
<feature type="compositionally biased region" description="Basic and acidic residues" evidence="1">
    <location>
        <begin position="1"/>
        <end position="10"/>
    </location>
</feature>
<dbReference type="AlphaFoldDB" id="A0AAJ7P9Q2"/>
<feature type="region of interest" description="Disordered" evidence="1">
    <location>
        <begin position="1"/>
        <end position="36"/>
    </location>
</feature>
<evidence type="ECO:0000313" key="2">
    <source>
        <dbReference type="Proteomes" id="UP000694867"/>
    </source>
</evidence>
<proteinExistence type="predicted"/>
<dbReference type="Proteomes" id="UP000694867">
    <property type="component" value="Unplaced"/>
</dbReference>
<organism evidence="2 3">
    <name type="scientific">Galendromus occidentalis</name>
    <name type="common">western predatory mite</name>
    <dbReference type="NCBI Taxonomy" id="34638"/>
    <lineage>
        <taxon>Eukaryota</taxon>
        <taxon>Metazoa</taxon>
        <taxon>Ecdysozoa</taxon>
        <taxon>Arthropoda</taxon>
        <taxon>Chelicerata</taxon>
        <taxon>Arachnida</taxon>
        <taxon>Acari</taxon>
        <taxon>Parasitiformes</taxon>
        <taxon>Mesostigmata</taxon>
        <taxon>Gamasina</taxon>
        <taxon>Phytoseioidea</taxon>
        <taxon>Phytoseiidae</taxon>
        <taxon>Typhlodrominae</taxon>
        <taxon>Galendromus</taxon>
    </lineage>
</organism>
<gene>
    <name evidence="3" type="primary">LOC100909267</name>
</gene>
<dbReference type="GO" id="GO:0016301">
    <property type="term" value="F:kinase activity"/>
    <property type="evidence" value="ECO:0007669"/>
    <property type="project" value="UniProtKB-KW"/>
</dbReference>
<dbReference type="GeneID" id="100909267"/>
<keyword evidence="3" id="KW-0418">Kinase</keyword>
<evidence type="ECO:0000256" key="1">
    <source>
        <dbReference type="SAM" id="MobiDB-lite"/>
    </source>
</evidence>
<keyword evidence="3" id="KW-0808">Transferase</keyword>
<accession>A0AAJ7P9Q2</accession>
<name>A0AAJ7P9Q2_9ACAR</name>
<dbReference type="KEGG" id="goe:100909267"/>
<dbReference type="RefSeq" id="XP_018494915.1">
    <property type="nucleotide sequence ID" value="XM_018639399.1"/>
</dbReference>